<organism evidence="3 4">
    <name type="scientific">Sporosarcina highlanderae</name>
    <dbReference type="NCBI Taxonomy" id="3035916"/>
    <lineage>
        <taxon>Bacteria</taxon>
        <taxon>Bacillati</taxon>
        <taxon>Bacillota</taxon>
        <taxon>Bacilli</taxon>
        <taxon>Bacillales</taxon>
        <taxon>Caryophanaceae</taxon>
        <taxon>Sporosarcina</taxon>
    </lineage>
</organism>
<keyword evidence="1" id="KW-0238">DNA-binding</keyword>
<sequence>MNLGEKLKLRRKKSGFTQEQVAQEMNITRQTLSHWEVGKNYPDIDSIISLSQIYNLSLDELLLGKIHFKGESVMSKKLSVEEIKTWITTHYPEAINVKELTGGLASQTYLFEQGKQHFIFQVGNLKGFEKEKFIDHELAKTLPVRHVVEIHETDDKLAYSIYEFIEGDKLFDLNSQQLLDIVPAVLHTLETLESIEVFNDKEGYGYFDGTGNASYPTWIDFIKAVYNNDIYDWSSLEEKGLDSDVVKNAIQELKTHISCIKTNKKNIVHGDVGSYNLLAKNDQITGIIDWSLALYGDHLYDKANLLFWNEEKLQPLIKEVKNKYISSNETKEVIYCYMLRIGLEEIYNTVILNEVGYDIEWVANRLNEIVKNRG</sequence>
<dbReference type="SUPFAM" id="SSF47413">
    <property type="entry name" value="lambda repressor-like DNA-binding domains"/>
    <property type="match status" value="1"/>
</dbReference>
<dbReference type="Pfam" id="PF01381">
    <property type="entry name" value="HTH_3"/>
    <property type="match status" value="1"/>
</dbReference>
<reference evidence="3" key="1">
    <citation type="submission" date="2023-03" db="EMBL/GenBank/DDBJ databases">
        <title>MT1 and MT2 Draft Genomes of Novel Species.</title>
        <authorList>
            <person name="Venkateswaran K."/>
        </authorList>
    </citation>
    <scope>NUCLEOTIDE SEQUENCE</scope>
    <source>
        <strain evidence="3">F6_3S_P_2</strain>
    </source>
</reference>
<dbReference type="Gene3D" id="3.30.200.150">
    <property type="match status" value="1"/>
</dbReference>
<dbReference type="PANTHER" id="PTHR46558">
    <property type="entry name" value="TRACRIPTIONAL REGULATORY PROTEIN-RELATED-RELATED"/>
    <property type="match status" value="1"/>
</dbReference>
<comment type="caution">
    <text evidence="3">The sequence shown here is derived from an EMBL/GenBank/DDBJ whole genome shotgun (WGS) entry which is preliminary data.</text>
</comment>
<dbReference type="InterPro" id="IPR002575">
    <property type="entry name" value="Aminoglycoside_PTrfase"/>
</dbReference>
<evidence type="ECO:0000313" key="4">
    <source>
        <dbReference type="Proteomes" id="UP001175097"/>
    </source>
</evidence>
<dbReference type="Gene3D" id="3.90.1200.10">
    <property type="match status" value="1"/>
</dbReference>
<proteinExistence type="predicted"/>
<name>A0ABT8JNZ1_9BACL</name>
<dbReference type="InterPro" id="IPR001387">
    <property type="entry name" value="Cro/C1-type_HTH"/>
</dbReference>
<accession>A0ABT8JNZ1</accession>
<keyword evidence="4" id="KW-1185">Reference proteome</keyword>
<protein>
    <submittedName>
        <fullName evidence="3">Phosphotransferase</fullName>
    </submittedName>
</protein>
<gene>
    <name evidence="3" type="ORF">P5G49_04725</name>
</gene>
<evidence type="ECO:0000259" key="2">
    <source>
        <dbReference type="PROSITE" id="PS50943"/>
    </source>
</evidence>
<dbReference type="PROSITE" id="PS50943">
    <property type="entry name" value="HTH_CROC1"/>
    <property type="match status" value="1"/>
</dbReference>
<dbReference type="EMBL" id="JAROCC010000003">
    <property type="protein sequence ID" value="MDN4606780.1"/>
    <property type="molecule type" value="Genomic_DNA"/>
</dbReference>
<dbReference type="Gene3D" id="1.10.260.40">
    <property type="entry name" value="lambda repressor-like DNA-binding domains"/>
    <property type="match status" value="1"/>
</dbReference>
<dbReference type="Proteomes" id="UP001175097">
    <property type="component" value="Unassembled WGS sequence"/>
</dbReference>
<dbReference type="RefSeq" id="WP_301242327.1">
    <property type="nucleotide sequence ID" value="NZ_JAROCC010000003.1"/>
</dbReference>
<dbReference type="InterPro" id="IPR010982">
    <property type="entry name" value="Lambda_DNA-bd_dom_sf"/>
</dbReference>
<dbReference type="Pfam" id="PF01636">
    <property type="entry name" value="APH"/>
    <property type="match status" value="1"/>
</dbReference>
<evidence type="ECO:0000313" key="3">
    <source>
        <dbReference type="EMBL" id="MDN4606780.1"/>
    </source>
</evidence>
<dbReference type="SMART" id="SM00530">
    <property type="entry name" value="HTH_XRE"/>
    <property type="match status" value="1"/>
</dbReference>
<feature type="domain" description="HTH cro/C1-type" evidence="2">
    <location>
        <begin position="7"/>
        <end position="61"/>
    </location>
</feature>
<dbReference type="CDD" id="cd00093">
    <property type="entry name" value="HTH_XRE"/>
    <property type="match status" value="1"/>
</dbReference>
<dbReference type="SUPFAM" id="SSF56112">
    <property type="entry name" value="Protein kinase-like (PK-like)"/>
    <property type="match status" value="1"/>
</dbReference>
<evidence type="ECO:0000256" key="1">
    <source>
        <dbReference type="ARBA" id="ARBA00023125"/>
    </source>
</evidence>
<dbReference type="InterPro" id="IPR011009">
    <property type="entry name" value="Kinase-like_dom_sf"/>
</dbReference>
<dbReference type="PANTHER" id="PTHR46558:SF4">
    <property type="entry name" value="DNA-BIDING PHAGE PROTEIN"/>
    <property type="match status" value="1"/>
</dbReference>